<reference evidence="2 3" key="1">
    <citation type="journal article" date="2016" name="Proc. Natl. Acad. Sci. U.S.A.">
        <title>Comparative genomics of biotechnologically important yeasts.</title>
        <authorList>
            <person name="Riley R."/>
            <person name="Haridas S."/>
            <person name="Wolfe K.H."/>
            <person name="Lopes M.R."/>
            <person name="Hittinger C.T."/>
            <person name="Goeker M."/>
            <person name="Salamov A.A."/>
            <person name="Wisecaver J.H."/>
            <person name="Long T.M."/>
            <person name="Calvey C.H."/>
            <person name="Aerts A.L."/>
            <person name="Barry K.W."/>
            <person name="Choi C."/>
            <person name="Clum A."/>
            <person name="Coughlan A.Y."/>
            <person name="Deshpande S."/>
            <person name="Douglass A.P."/>
            <person name="Hanson S.J."/>
            <person name="Klenk H.-P."/>
            <person name="LaButti K.M."/>
            <person name="Lapidus A."/>
            <person name="Lindquist E.A."/>
            <person name="Lipzen A.M."/>
            <person name="Meier-Kolthoff J.P."/>
            <person name="Ohm R.A."/>
            <person name="Otillar R.P."/>
            <person name="Pangilinan J.L."/>
            <person name="Peng Y."/>
            <person name="Rokas A."/>
            <person name="Rosa C.A."/>
            <person name="Scheuner C."/>
            <person name="Sibirny A.A."/>
            <person name="Slot J.C."/>
            <person name="Stielow J.B."/>
            <person name="Sun H."/>
            <person name="Kurtzman C.P."/>
            <person name="Blackwell M."/>
            <person name="Grigoriev I.V."/>
            <person name="Jeffries T.W."/>
        </authorList>
    </citation>
    <scope>NUCLEOTIDE SEQUENCE [LARGE SCALE GENOMIC DNA]</scope>
    <source>
        <strain evidence="2 3">DSM 6958</strain>
    </source>
</reference>
<dbReference type="SUPFAM" id="SSF52317">
    <property type="entry name" value="Class I glutamine amidotransferase-like"/>
    <property type="match status" value="1"/>
</dbReference>
<dbReference type="InterPro" id="IPR029062">
    <property type="entry name" value="Class_I_gatase-like"/>
</dbReference>
<name>A0A1E3PH03_9ASCO</name>
<evidence type="ECO:0000313" key="3">
    <source>
        <dbReference type="Proteomes" id="UP000095009"/>
    </source>
</evidence>
<dbReference type="InterPro" id="IPR017926">
    <property type="entry name" value="GATASE"/>
</dbReference>
<organism evidence="2 3">
    <name type="scientific">Nadsonia fulvescens var. elongata DSM 6958</name>
    <dbReference type="NCBI Taxonomy" id="857566"/>
    <lineage>
        <taxon>Eukaryota</taxon>
        <taxon>Fungi</taxon>
        <taxon>Dikarya</taxon>
        <taxon>Ascomycota</taxon>
        <taxon>Saccharomycotina</taxon>
        <taxon>Dipodascomycetes</taxon>
        <taxon>Dipodascales</taxon>
        <taxon>Dipodascales incertae sedis</taxon>
        <taxon>Nadsonia</taxon>
    </lineage>
</organism>
<dbReference type="AlphaFoldDB" id="A0A1E3PH03"/>
<dbReference type="GO" id="GO:0016740">
    <property type="term" value="F:transferase activity"/>
    <property type="evidence" value="ECO:0007669"/>
    <property type="project" value="UniProtKB-KW"/>
</dbReference>
<dbReference type="Pfam" id="PF00117">
    <property type="entry name" value="GATase"/>
    <property type="match status" value="1"/>
</dbReference>
<proteinExistence type="predicted"/>
<keyword evidence="2" id="KW-0808">Transferase</keyword>
<evidence type="ECO:0000313" key="2">
    <source>
        <dbReference type="EMBL" id="ODQ64689.1"/>
    </source>
</evidence>
<feature type="domain" description="Glutamine amidotransferase" evidence="1">
    <location>
        <begin position="51"/>
        <end position="211"/>
    </location>
</feature>
<dbReference type="EMBL" id="KV454411">
    <property type="protein sequence ID" value="ODQ64689.1"/>
    <property type="molecule type" value="Genomic_DNA"/>
</dbReference>
<gene>
    <name evidence="2" type="ORF">NADFUDRAFT_83596</name>
</gene>
<dbReference type="STRING" id="857566.A0A1E3PH03"/>
<dbReference type="CDD" id="cd01741">
    <property type="entry name" value="GATase1_1"/>
    <property type="match status" value="1"/>
</dbReference>
<dbReference type="PROSITE" id="PS51273">
    <property type="entry name" value="GATASE_TYPE_1"/>
    <property type="match status" value="1"/>
</dbReference>
<dbReference type="GO" id="GO:0005634">
    <property type="term" value="C:nucleus"/>
    <property type="evidence" value="ECO:0007669"/>
    <property type="project" value="TreeGrafter"/>
</dbReference>
<dbReference type="OrthoDB" id="92161at2759"/>
<dbReference type="InterPro" id="IPR044992">
    <property type="entry name" value="ChyE-like"/>
</dbReference>
<dbReference type="Proteomes" id="UP000095009">
    <property type="component" value="Unassembled WGS sequence"/>
</dbReference>
<accession>A0A1E3PH03</accession>
<keyword evidence="2" id="KW-0315">Glutamine amidotransferase</keyword>
<keyword evidence="3" id="KW-1185">Reference proteome</keyword>
<dbReference type="PANTHER" id="PTHR42695:SF5">
    <property type="entry name" value="GLUTAMINE AMIDOTRANSFERASE YLR126C-RELATED"/>
    <property type="match status" value="1"/>
</dbReference>
<dbReference type="Gene3D" id="3.40.50.880">
    <property type="match status" value="1"/>
</dbReference>
<dbReference type="PANTHER" id="PTHR42695">
    <property type="entry name" value="GLUTAMINE AMIDOTRANSFERASE YLR126C-RELATED"/>
    <property type="match status" value="1"/>
</dbReference>
<protein>
    <submittedName>
        <fullName evidence="2">Class I glutamine amidotransferase-like protein</fullName>
    </submittedName>
</protein>
<dbReference type="GO" id="GO:0005829">
    <property type="term" value="C:cytosol"/>
    <property type="evidence" value="ECO:0007669"/>
    <property type="project" value="TreeGrafter"/>
</dbReference>
<sequence length="282" mass="31250">MHIAILETDRPLPAIEEANGSYGVMFAKLLQLGGFDLLNPENKVSTWDVVKKMEYPDLSNVDGIIITGSKYTANDKDYWIVKLVNFVTQALKPSEDSPDNQRVVPIVGICFGHQIVGRALGAPLGRNHQGWEVSICQTALTDVGAAVFPEIAQLSQDKPYMSICQMHQDIIKELPEDGDYQLLASSDACAIQGLYKPDEVLTLQGHPEYNESILREFVKARGSLWSEELTKDAESRLKSRNDSALIAKSIVRFLNNAVKNRSVVKTESTRLYSGTIKARAIV</sequence>
<evidence type="ECO:0000259" key="1">
    <source>
        <dbReference type="Pfam" id="PF00117"/>
    </source>
</evidence>